<dbReference type="GO" id="GO:0005829">
    <property type="term" value="C:cytosol"/>
    <property type="evidence" value="ECO:0007669"/>
    <property type="project" value="TreeGrafter"/>
</dbReference>
<dbReference type="SUPFAM" id="SSF54001">
    <property type="entry name" value="Cysteine proteinases"/>
    <property type="match status" value="1"/>
</dbReference>
<evidence type="ECO:0000259" key="1">
    <source>
        <dbReference type="PROSITE" id="PS50235"/>
    </source>
</evidence>
<dbReference type="EMBL" id="AHHH01000041">
    <property type="protein sequence ID" value="ESU43683.1"/>
    <property type="molecule type" value="Genomic_DNA"/>
</dbReference>
<dbReference type="Pfam" id="PF00443">
    <property type="entry name" value="UCH"/>
    <property type="match status" value="1"/>
</dbReference>
<gene>
    <name evidence="2" type="ORF">GSB_151744</name>
</gene>
<dbReference type="GO" id="GO:0005634">
    <property type="term" value="C:nucleus"/>
    <property type="evidence" value="ECO:0007669"/>
    <property type="project" value="TreeGrafter"/>
</dbReference>
<name>V6TXN5_GIAIN</name>
<sequence length="607" mass="67680">VMHSDDLRVQDSVASSQRFVPAPLKFIEKAIGQHELSLGADQGLFKITVADQSSACLVSDAPRPTCYVTSPELVHGALSGPLLAPAELSRCFVVGMHNHGCTCYVNACIQALQASVHIMKLFTSAQYRGLLLRDQLSRAVFSTLDELRNAARSSHKGSASYGAVYPKQIINQLPRFHMSPYTMGDAYELLLLLMDSISTAEIQVAKAEEYVPPNRDTTAIDQLLGQLQRTTVSCSVCKKETISYSLTRSLQLPLNSSLYGALKKYFRGSEVDGYRCEKCGQRTRISMMQSICNTPRLALFCISRWNKYGMKNSQPCVCPLELDMSQGLSRDVVEPFVQKHSKHKKHKVEHQQQGSLASILHPGRPITPSTVTHRLVAMINHHGSTMDSGHYTTFVRDITSGVWYLVDDSIITRASEAEVAAGTDAYVLLYEKVDISVREAPTAVTHENIAPVNEYETILGSVTSQDQSSMNMAPKMESSIVVEGKSVADVVQNERSKICADLSSLESALYPSKVETWTGEDLPPEILIAKAPNGDLALTSDYLHREPDDMDAEIDRGRRRKTKAIREENYRQHMLEARQKKRKRTQQWKNKVSTHKITHVLKKIRNN</sequence>
<dbReference type="InterPro" id="IPR038765">
    <property type="entry name" value="Papain-like_cys_pep_sf"/>
</dbReference>
<dbReference type="AlphaFoldDB" id="V6TXN5"/>
<evidence type="ECO:0000313" key="3">
    <source>
        <dbReference type="Proteomes" id="UP000018040"/>
    </source>
</evidence>
<dbReference type="OrthoDB" id="292964at2759"/>
<keyword evidence="2" id="KW-0378">Hydrolase</keyword>
<accession>V6TXN5</accession>
<dbReference type="PANTHER" id="PTHR24006:SF937">
    <property type="entry name" value="UBIQUITIN CARBOXYL-TERMINAL HYDROLASE"/>
    <property type="match status" value="1"/>
</dbReference>
<dbReference type="GO" id="GO:0016579">
    <property type="term" value="P:protein deubiquitination"/>
    <property type="evidence" value="ECO:0007669"/>
    <property type="project" value="InterPro"/>
</dbReference>
<dbReference type="GO" id="GO:0004843">
    <property type="term" value="F:cysteine-type deubiquitinase activity"/>
    <property type="evidence" value="ECO:0007669"/>
    <property type="project" value="InterPro"/>
</dbReference>
<dbReference type="VEuPathDB" id="GiardiaDB:QR46_1544"/>
<evidence type="ECO:0000313" key="2">
    <source>
        <dbReference type="EMBL" id="ESU43683.1"/>
    </source>
</evidence>
<dbReference type="Gene3D" id="3.90.70.10">
    <property type="entry name" value="Cysteine proteinases"/>
    <property type="match status" value="1"/>
</dbReference>
<dbReference type="InterPro" id="IPR050164">
    <property type="entry name" value="Peptidase_C19"/>
</dbReference>
<comment type="caution">
    <text evidence="2">The sequence shown here is derived from an EMBL/GenBank/DDBJ whole genome shotgun (WGS) entry which is preliminary data.</text>
</comment>
<dbReference type="VEuPathDB" id="GiardiaDB:GL50581_3769"/>
<dbReference type="InterPro" id="IPR028889">
    <property type="entry name" value="USP"/>
</dbReference>
<feature type="domain" description="USP" evidence="1">
    <location>
        <begin position="94"/>
        <end position="433"/>
    </location>
</feature>
<feature type="non-terminal residue" evidence="2">
    <location>
        <position position="1"/>
    </location>
</feature>
<dbReference type="VEuPathDB" id="GiardiaDB:DHA2_150489"/>
<protein>
    <submittedName>
        <fullName evidence="2">Ubiquitin carboxyl-terminal hydrolase</fullName>
    </submittedName>
</protein>
<dbReference type="CDD" id="cd02257">
    <property type="entry name" value="Peptidase_C19"/>
    <property type="match status" value="1"/>
</dbReference>
<reference evidence="3" key="1">
    <citation type="submission" date="2012-02" db="EMBL/GenBank/DDBJ databases">
        <title>Genome sequencing of Giardia lamblia Genotypes A2 and B isolates (DH and GS) and comparative analysis with the genomes of Genotypes A1 and E (WB and Pig).</title>
        <authorList>
            <person name="Adam R."/>
            <person name="Dahlstrom E."/>
            <person name="Martens C."/>
            <person name="Bruno D."/>
            <person name="Barbian K."/>
            <person name="Porcella S.F."/>
            <person name="Nash T."/>
        </authorList>
    </citation>
    <scope>NUCLEOTIDE SEQUENCE</scope>
    <source>
        <strain evidence="3">GS</strain>
    </source>
</reference>
<organism evidence="2 3">
    <name type="scientific">Giardia intestinalis</name>
    <name type="common">Giardia lamblia</name>
    <dbReference type="NCBI Taxonomy" id="5741"/>
    <lineage>
        <taxon>Eukaryota</taxon>
        <taxon>Metamonada</taxon>
        <taxon>Diplomonadida</taxon>
        <taxon>Hexamitidae</taxon>
        <taxon>Giardiinae</taxon>
        <taxon>Giardia</taxon>
    </lineage>
</organism>
<dbReference type="Proteomes" id="UP000018040">
    <property type="component" value="Unassembled WGS sequence"/>
</dbReference>
<dbReference type="VEuPathDB" id="GiardiaDB:GL50803_005533"/>
<dbReference type="PROSITE" id="PS50235">
    <property type="entry name" value="USP_3"/>
    <property type="match status" value="1"/>
</dbReference>
<proteinExistence type="predicted"/>
<reference evidence="2 3" key="2">
    <citation type="journal article" date="2013" name="Genome Biol. Evol.">
        <title>Genome sequencing of Giardia lamblia genotypes A2 and B isolates (DH and GS) and comparative analysis with the genomes of genotypes A1 and E (WB and Pig).</title>
        <authorList>
            <person name="Adam R.D."/>
            <person name="Dahlstrom E.W."/>
            <person name="Martens C.A."/>
            <person name="Bruno D.P."/>
            <person name="Barbian K.D."/>
            <person name="Ricklefs S.M."/>
            <person name="Hernandez M.M."/>
            <person name="Narla N.P."/>
            <person name="Patel R.B."/>
            <person name="Porcella S.F."/>
            <person name="Nash T.E."/>
        </authorList>
    </citation>
    <scope>NUCLEOTIDE SEQUENCE [LARGE SCALE GENOMIC DNA]</scope>
    <source>
        <strain evidence="2 3">GS</strain>
    </source>
</reference>
<dbReference type="PANTHER" id="PTHR24006">
    <property type="entry name" value="UBIQUITIN CARBOXYL-TERMINAL HYDROLASE"/>
    <property type="match status" value="1"/>
</dbReference>
<dbReference type="InterPro" id="IPR001394">
    <property type="entry name" value="Peptidase_C19_UCH"/>
</dbReference>